<gene>
    <name evidence="2" type="ORF">TEOVI_000081700</name>
</gene>
<dbReference type="VEuPathDB" id="TriTrypDB:TEOVI_000081700"/>
<comment type="caution">
    <text evidence="2">The sequence shown here is derived from an EMBL/GenBank/DDBJ whole genome shotgun (WGS) entry which is preliminary data.</text>
</comment>
<protein>
    <submittedName>
        <fullName evidence="2">Uncharacterized protein</fullName>
    </submittedName>
</protein>
<feature type="compositionally biased region" description="Acidic residues" evidence="1">
    <location>
        <begin position="332"/>
        <end position="342"/>
    </location>
</feature>
<dbReference type="AlphaFoldDB" id="A0A1G4IBA5"/>
<reference evidence="2" key="1">
    <citation type="submission" date="2016-09" db="EMBL/GenBank/DDBJ databases">
        <authorList>
            <person name="Hebert L."/>
            <person name="Moumen B."/>
        </authorList>
    </citation>
    <scope>NUCLEOTIDE SEQUENCE [LARGE SCALE GENOMIC DNA]</scope>
    <source>
        <strain evidence="2">OVI</strain>
    </source>
</reference>
<dbReference type="Proteomes" id="UP000195570">
    <property type="component" value="Unassembled WGS sequence"/>
</dbReference>
<dbReference type="RefSeq" id="XP_067080249.1">
    <property type="nucleotide sequence ID" value="XM_067224148.1"/>
</dbReference>
<dbReference type="EMBL" id="CZPT02001188">
    <property type="protein sequence ID" value="SCU69251.1"/>
    <property type="molecule type" value="Genomic_DNA"/>
</dbReference>
<accession>A0A1G4IBA5</accession>
<proteinExistence type="predicted"/>
<evidence type="ECO:0000313" key="2">
    <source>
        <dbReference type="EMBL" id="SCU69251.1"/>
    </source>
</evidence>
<evidence type="ECO:0000313" key="3">
    <source>
        <dbReference type="Proteomes" id="UP000195570"/>
    </source>
</evidence>
<evidence type="ECO:0000256" key="1">
    <source>
        <dbReference type="SAM" id="MobiDB-lite"/>
    </source>
</evidence>
<name>A0A1G4IBA5_TRYEQ</name>
<sequence>MEAGTSPIRAGSSDGGGSVRGDIFRRHSVNSGENNMNDNKDNDSNTEWSEQFRLIARRMSRALLRNPHPDVQTDKRVMYGVLYELFEQWSERQQRAHSVSLTVEQVGSILRYGEQTLRQASLTAPALNKAQVVVDLIAASPLIAIGALTQELRGLQPPVVLTPMAEVLELARLLDVSQGVRTPVGAVNLVHFVALSSTLCPAPDMGALLLLVASNVKRCHLLCAAIYYEWAMIDAQNREGLLLLSRELEEKHQQMCEGFTVDILTPLLTGSFEPFGARPTDPVAVDYLGMGSLPCTGTAEEQQRCHQLAPPSGNELEPTCEDSDTGGHGEGDCESSVEDEYDSDCRDTVDTEFWLRLSS</sequence>
<feature type="region of interest" description="Disordered" evidence="1">
    <location>
        <begin position="307"/>
        <end position="343"/>
    </location>
</feature>
<keyword evidence="3" id="KW-1185">Reference proteome</keyword>
<organism evidence="2 3">
    <name type="scientific">Trypanosoma equiperdum</name>
    <dbReference type="NCBI Taxonomy" id="5694"/>
    <lineage>
        <taxon>Eukaryota</taxon>
        <taxon>Discoba</taxon>
        <taxon>Euglenozoa</taxon>
        <taxon>Kinetoplastea</taxon>
        <taxon>Metakinetoplastina</taxon>
        <taxon>Trypanosomatida</taxon>
        <taxon>Trypanosomatidae</taxon>
        <taxon>Trypanosoma</taxon>
    </lineage>
</organism>
<dbReference type="GeneID" id="92374757"/>
<feature type="region of interest" description="Disordered" evidence="1">
    <location>
        <begin position="1"/>
        <end position="23"/>
    </location>
</feature>